<reference evidence="4" key="1">
    <citation type="journal article" date="2023" name="Genome Biol. Evol.">
        <title>First Whole Genome Sequence and Flow Cytometry Genome Size Data for the Lichen-Forming Fungus Ramalina farinacea (Ascomycota).</title>
        <authorList>
            <person name="Llewellyn T."/>
            <person name="Mian S."/>
            <person name="Hill R."/>
            <person name="Leitch I.J."/>
            <person name="Gaya E."/>
        </authorList>
    </citation>
    <scope>NUCLEOTIDE SEQUENCE</scope>
    <source>
        <strain evidence="4">LIQ254RAFAR</strain>
    </source>
</reference>
<dbReference type="InterPro" id="IPR023144">
    <property type="entry name" value="Phe_NH3-lyase_shielding_dom_sf"/>
</dbReference>
<comment type="similarity">
    <text evidence="1 2">Belongs to the PAL/histidase family.</text>
</comment>
<dbReference type="CDD" id="cd00332">
    <property type="entry name" value="PAL-HAL"/>
    <property type="match status" value="1"/>
</dbReference>
<dbReference type="Gene3D" id="1.10.275.10">
    <property type="entry name" value="Fumarase/aspartase (N-terminal domain)"/>
    <property type="match status" value="1"/>
</dbReference>
<evidence type="ECO:0000256" key="2">
    <source>
        <dbReference type="RuleBase" id="RU003954"/>
    </source>
</evidence>
<dbReference type="GO" id="GO:0005737">
    <property type="term" value="C:cytoplasm"/>
    <property type="evidence" value="ECO:0007669"/>
    <property type="project" value="InterPro"/>
</dbReference>
<dbReference type="SUPFAM" id="SSF48557">
    <property type="entry name" value="L-aspartase-like"/>
    <property type="match status" value="1"/>
</dbReference>
<protein>
    <recommendedName>
        <fullName evidence="6">Phenylalanine ammonia-lyase</fullName>
    </recommendedName>
</protein>
<evidence type="ECO:0000256" key="1">
    <source>
        <dbReference type="ARBA" id="ARBA00007238"/>
    </source>
</evidence>
<feature type="region of interest" description="Disordered" evidence="3">
    <location>
        <begin position="86"/>
        <end position="109"/>
    </location>
</feature>
<dbReference type="InterPro" id="IPR001106">
    <property type="entry name" value="Aromatic_Lyase"/>
</dbReference>
<evidence type="ECO:0000256" key="3">
    <source>
        <dbReference type="SAM" id="MobiDB-lite"/>
    </source>
</evidence>
<keyword evidence="5" id="KW-1185">Reference proteome</keyword>
<evidence type="ECO:0000313" key="5">
    <source>
        <dbReference type="Proteomes" id="UP001161017"/>
    </source>
</evidence>
<proteinExistence type="inferred from homology"/>
<feature type="compositionally biased region" description="Basic and acidic residues" evidence="3">
    <location>
        <begin position="698"/>
        <end position="716"/>
    </location>
</feature>
<name>A0AA43QPJ5_9LECA</name>
<sequence length="770" mass="85040">MEQVAPSAGFRRQRIFEHNTHTEIDRETLDELEKSVCVLQAEIDDGKVVYGVNTGFGGSADTRTKNLDELQETITRELHCGILPSSTKTATSEDLGTHHSRSSHEFQVNSAEVTESSRCMPISWARASIIVRINSLAGNYSGVRPAILESLNELLKNGITPQIPLRGSISASGDLIPLLYIGGAIQGDPAIQVYKRTHRTGVYRMTTADVALREAFVTPLRYRPKEGLAIINGTAVSTGVAALAMHDANALAVLSQVLTAMSVEALRGTKDSFASIFARSRPHPGQHESAQNIYTFLSGSRMTRESADFGKRSLCQDRYSIRTAAQWIGPVLEDLQLANQQVTIECNSVTDNPLIDVESDQKSCNGGNFQARVITSAMEKTRSGLQTLGQMLFAQCTELLNPRMNFGLPPNLTADEPSESFLMKPIDIMIAALQSELGYLANSAGSHVQSAEMGNQALNSLALISARYTHSALDVLTQLASAHLLALCQAFDLRAIRIKFLESFKPVLKRDTEELFCYTISTPSDLSDLHTILWMEFQELLDQSTSMDSPARFKYVFRSLQPLILDAVRDRSEVLAQLRAWTTRCSENALVVFETSRNEFLINSDATPFLGAASRRIYSYIRRDLCVPFLRKNHLKSTKLEASVICQSSPEVTSNETESTALRPETLASKLINCDDRTQDASSEKESCDGMGASMQRDLSDCDQDQRSKEAPKTHNDMAASWEQLQHPECETKTSATSPSVGSYLSVIYEDLRRGAMYEPIFQCLEEAQV</sequence>
<accession>A0AA43QPJ5</accession>
<dbReference type="GO" id="GO:0006559">
    <property type="term" value="P:L-phenylalanine catabolic process"/>
    <property type="evidence" value="ECO:0007669"/>
    <property type="project" value="InterPro"/>
</dbReference>
<dbReference type="GO" id="GO:0016841">
    <property type="term" value="F:ammonia-lyase activity"/>
    <property type="evidence" value="ECO:0007669"/>
    <property type="project" value="InterPro"/>
</dbReference>
<dbReference type="InterPro" id="IPR024083">
    <property type="entry name" value="Fumarase/histidase_N"/>
</dbReference>
<evidence type="ECO:0008006" key="6">
    <source>
        <dbReference type="Google" id="ProtNLM"/>
    </source>
</evidence>
<dbReference type="InterPro" id="IPR005922">
    <property type="entry name" value="Phe_NH3-lyase"/>
</dbReference>
<dbReference type="EMBL" id="JAPUFD010000008">
    <property type="protein sequence ID" value="MDI1488741.1"/>
    <property type="molecule type" value="Genomic_DNA"/>
</dbReference>
<dbReference type="NCBIfam" id="TIGR01226">
    <property type="entry name" value="phe_am_lyase"/>
    <property type="match status" value="1"/>
</dbReference>
<comment type="caution">
    <text evidence="4">The sequence shown here is derived from an EMBL/GenBank/DDBJ whole genome shotgun (WGS) entry which is preliminary data.</text>
</comment>
<dbReference type="PANTHER" id="PTHR10362">
    <property type="entry name" value="HISTIDINE AMMONIA-LYASE"/>
    <property type="match status" value="1"/>
</dbReference>
<feature type="region of interest" description="Disordered" evidence="3">
    <location>
        <begin position="677"/>
        <end position="717"/>
    </location>
</feature>
<dbReference type="Pfam" id="PF00221">
    <property type="entry name" value="Lyase_aromatic"/>
    <property type="match status" value="1"/>
</dbReference>
<organism evidence="4 5">
    <name type="scientific">Ramalina farinacea</name>
    <dbReference type="NCBI Taxonomy" id="258253"/>
    <lineage>
        <taxon>Eukaryota</taxon>
        <taxon>Fungi</taxon>
        <taxon>Dikarya</taxon>
        <taxon>Ascomycota</taxon>
        <taxon>Pezizomycotina</taxon>
        <taxon>Lecanoromycetes</taxon>
        <taxon>OSLEUM clade</taxon>
        <taxon>Lecanoromycetidae</taxon>
        <taxon>Lecanorales</taxon>
        <taxon>Lecanorineae</taxon>
        <taxon>Ramalinaceae</taxon>
        <taxon>Ramalina</taxon>
    </lineage>
</organism>
<keyword evidence="2" id="KW-0456">Lyase</keyword>
<dbReference type="Gene3D" id="1.10.274.20">
    <property type="entry name" value="Phenylalanine ammonia-lyase 1, domain 3"/>
    <property type="match status" value="1"/>
</dbReference>
<dbReference type="Gene3D" id="1.20.200.10">
    <property type="entry name" value="Fumarase/aspartase (Central domain)"/>
    <property type="match status" value="1"/>
</dbReference>
<evidence type="ECO:0000313" key="4">
    <source>
        <dbReference type="EMBL" id="MDI1488741.1"/>
    </source>
</evidence>
<gene>
    <name evidence="4" type="ORF">OHK93_008017</name>
</gene>
<dbReference type="InterPro" id="IPR008948">
    <property type="entry name" value="L-Aspartase-like"/>
</dbReference>
<feature type="compositionally biased region" description="Basic and acidic residues" evidence="3">
    <location>
        <begin position="677"/>
        <end position="688"/>
    </location>
</feature>
<dbReference type="AlphaFoldDB" id="A0AA43QPJ5"/>
<dbReference type="Proteomes" id="UP001161017">
    <property type="component" value="Unassembled WGS sequence"/>
</dbReference>